<protein>
    <submittedName>
        <fullName evidence="3">Uncharacterized protein</fullName>
    </submittedName>
</protein>
<sequence length="234" mass="24218">MFTDHRGPRTGSTRLLIGLAVAAISATGIAVAATAQAETAAPASKPVIRPVAAAATSATATAANFQNSPRAPKPLGASGRAALGGGYSFQVENDQWAVVGRSNDVVWDRLTGPGSRYSSLEVKVSPGGPVLNAMFARADVHTVVYTHGSKAWYAAVHTVPGGWVQASAKLAGVSYRGEVAGPPKTGDFGFAVFAYDRSGKLLDQFPKNLKDPLNGKPGLPRSSNGFTVRTTTLR</sequence>
<evidence type="ECO:0000256" key="1">
    <source>
        <dbReference type="SAM" id="MobiDB-lite"/>
    </source>
</evidence>
<dbReference type="HOGENOM" id="CLU_1243973_0_0_11"/>
<dbReference type="EMBL" id="CP001736">
    <property type="protein sequence ID" value="ADB34730.1"/>
    <property type="molecule type" value="Genomic_DNA"/>
</dbReference>
<organism evidence="3 4">
    <name type="scientific">Kribbella flavida (strain DSM 17836 / JCM 10339 / NBRC 14399)</name>
    <dbReference type="NCBI Taxonomy" id="479435"/>
    <lineage>
        <taxon>Bacteria</taxon>
        <taxon>Bacillati</taxon>
        <taxon>Actinomycetota</taxon>
        <taxon>Actinomycetes</taxon>
        <taxon>Propionibacteriales</taxon>
        <taxon>Kribbellaceae</taxon>
        <taxon>Kribbella</taxon>
    </lineage>
</organism>
<evidence type="ECO:0000256" key="2">
    <source>
        <dbReference type="SAM" id="SignalP"/>
    </source>
</evidence>
<dbReference type="AlphaFoldDB" id="D2PPD4"/>
<dbReference type="STRING" id="479435.Kfla_5725"/>
<reference evidence="3 4" key="2">
    <citation type="journal article" date="2010" name="Stand. Genomic Sci.">
        <title>Complete genome sequence of Kribbella flavida type strain (IFO 14399).</title>
        <authorList>
            <person name="Pukall R."/>
            <person name="Lapidus A."/>
            <person name="Glavina Del Rio T."/>
            <person name="Copeland A."/>
            <person name="Tice H."/>
            <person name="Cheng J.-F."/>
            <person name="Lucas S."/>
            <person name="Chen F."/>
            <person name="Nolan M."/>
            <person name="LaButti K."/>
            <person name="Pati A."/>
            <person name="Ivanova N."/>
            <person name="Mavrommatis K."/>
            <person name="Mikhailova N."/>
            <person name="Pitluck S."/>
            <person name="Bruce D."/>
            <person name="Goodwin L."/>
            <person name="Land M."/>
            <person name="Hauser L."/>
            <person name="Chang Y.-J."/>
            <person name="Jeffries C.D."/>
            <person name="Chen A."/>
            <person name="Palaniappan K."/>
            <person name="Chain P."/>
            <person name="Rohde M."/>
            <person name="Goeker M."/>
            <person name="Bristow J."/>
            <person name="Eisen J.A."/>
            <person name="Markowitz V."/>
            <person name="Hugenholtz P."/>
            <person name="Kyrpides N.C."/>
            <person name="Klenk H.-P."/>
            <person name="Brettin T."/>
        </authorList>
    </citation>
    <scope>NUCLEOTIDE SEQUENCE [LARGE SCALE GENOMIC DNA]</scope>
    <source>
        <strain evidence="4">DSM 17836 / JCM 10339 / NBRC 14399</strain>
    </source>
</reference>
<proteinExistence type="predicted"/>
<reference evidence="4" key="1">
    <citation type="submission" date="2009-09" db="EMBL/GenBank/DDBJ databases">
        <title>The complete genome of Kribbella flavida DSM 17836.</title>
        <authorList>
            <consortium name="US DOE Joint Genome Institute (JGI-PGF)"/>
            <person name="Lucas S."/>
            <person name="Copeland A."/>
            <person name="Lapidus A."/>
            <person name="Glavina del Rio T."/>
            <person name="Dalin E."/>
            <person name="Tice H."/>
            <person name="Bruce D."/>
            <person name="Goodwin L."/>
            <person name="Pitluck S."/>
            <person name="Kyrpides N."/>
            <person name="Mavromatis K."/>
            <person name="Ivanova N."/>
            <person name="Saunders E."/>
            <person name="Brettin T."/>
            <person name="Detter J.C."/>
            <person name="Han C."/>
            <person name="Larimer F."/>
            <person name="Land M."/>
            <person name="Hauser L."/>
            <person name="Markowitz V."/>
            <person name="Cheng J.-F."/>
            <person name="Hugenholtz P."/>
            <person name="Woyke T."/>
            <person name="Wu D."/>
            <person name="Pukall R."/>
            <person name="Klenk H.-P."/>
            <person name="Eisen J.A."/>
        </authorList>
    </citation>
    <scope>NUCLEOTIDE SEQUENCE [LARGE SCALE GENOMIC DNA]</scope>
    <source>
        <strain evidence="4">DSM 17836 / JCM 10339 / NBRC 14399</strain>
    </source>
</reference>
<feature type="signal peptide" evidence="2">
    <location>
        <begin position="1"/>
        <end position="32"/>
    </location>
</feature>
<name>D2PPD4_KRIFD</name>
<keyword evidence="2" id="KW-0732">Signal</keyword>
<dbReference type="OrthoDB" id="9891171at2"/>
<dbReference type="RefSeq" id="WP_012923284.1">
    <property type="nucleotide sequence ID" value="NC_013729.1"/>
</dbReference>
<dbReference type="KEGG" id="kfl:Kfla_5725"/>
<dbReference type="Proteomes" id="UP000007967">
    <property type="component" value="Chromosome"/>
</dbReference>
<evidence type="ECO:0000313" key="4">
    <source>
        <dbReference type="Proteomes" id="UP000007967"/>
    </source>
</evidence>
<evidence type="ECO:0000313" key="3">
    <source>
        <dbReference type="EMBL" id="ADB34730.1"/>
    </source>
</evidence>
<gene>
    <name evidence="3" type="ordered locus">Kfla_5725</name>
</gene>
<feature type="compositionally biased region" description="Polar residues" evidence="1">
    <location>
        <begin position="221"/>
        <end position="234"/>
    </location>
</feature>
<accession>D2PPD4</accession>
<feature type="region of interest" description="Disordered" evidence="1">
    <location>
        <begin position="211"/>
        <end position="234"/>
    </location>
</feature>
<keyword evidence="4" id="KW-1185">Reference proteome</keyword>
<feature type="chain" id="PRO_5039330163" evidence="2">
    <location>
        <begin position="33"/>
        <end position="234"/>
    </location>
</feature>